<proteinExistence type="predicted"/>
<reference evidence="3" key="2">
    <citation type="submission" date="2023-07" db="EMBL/GenBank/DDBJ databases">
        <title>Shewanella mangrovi sp. nov., an acetaldehyde- degrading bacterium isolated from mangrove sediment.</title>
        <authorList>
            <person name="Liu Y."/>
        </authorList>
    </citation>
    <scope>NUCLEOTIDE SEQUENCE [LARGE SCALE GENOMIC DNA]</scope>
    <source>
        <strain evidence="3">C32</strain>
    </source>
</reference>
<dbReference type="RefSeq" id="WP_238894214.1">
    <property type="nucleotide sequence ID" value="NZ_JAKOGG010000001.1"/>
</dbReference>
<sequence length="309" mass="34212">MATNSQQIMDPNLLFDPELLSRIEHLALMVSNVQSGGRLAEQRTRARGQGMEFADFKPYVAGDDLRAIDWNSYRRLGKVFVRLFEEQQAMPVYFLVDLSASMFNETPSPRIHAALRSVMALAAIVLAQYDSVSVFALGKQAAQIQKSLTGRGSLPRMAQQLSAVQSIDDANLASALQQFAGMPMRRGLVVVLSDFFSPEGLPAISDALDTLPHAKLLVQLTQPWDQQPQLHPQVNSSGADVRFQDCETLSVTDVVLSPKVLKAYQEVYQAFNDELTHYAQSRQAGLIPLDCQSDIVEQLSDWFAQGVNL</sequence>
<evidence type="ECO:0000313" key="2">
    <source>
        <dbReference type="EMBL" id="MCS4554899.1"/>
    </source>
</evidence>
<evidence type="ECO:0000313" key="3">
    <source>
        <dbReference type="Proteomes" id="UP001201549"/>
    </source>
</evidence>
<evidence type="ECO:0000259" key="1">
    <source>
        <dbReference type="Pfam" id="PF01882"/>
    </source>
</evidence>
<name>A0ABT2FI23_9GAMM</name>
<dbReference type="PANTHER" id="PTHR33608:SF7">
    <property type="entry name" value="DUF58 DOMAIN-CONTAINING PROTEIN"/>
    <property type="match status" value="1"/>
</dbReference>
<comment type="caution">
    <text evidence="2">The sequence shown here is derived from an EMBL/GenBank/DDBJ whole genome shotgun (WGS) entry which is preliminary data.</text>
</comment>
<protein>
    <submittedName>
        <fullName evidence="2">DUF58 domain-containing protein</fullName>
    </submittedName>
</protein>
<dbReference type="Pfam" id="PF01882">
    <property type="entry name" value="DUF58"/>
    <property type="match status" value="1"/>
</dbReference>
<feature type="domain" description="DUF58" evidence="1">
    <location>
        <begin position="56"/>
        <end position="265"/>
    </location>
</feature>
<gene>
    <name evidence="2" type="ORF">L9G74_00425</name>
</gene>
<reference evidence="2 3" key="1">
    <citation type="submission" date="2022-02" db="EMBL/GenBank/DDBJ databases">
        <authorList>
            <person name="Zhuang L."/>
        </authorList>
    </citation>
    <scope>NUCLEOTIDE SEQUENCE [LARGE SCALE GENOMIC DNA]</scope>
    <source>
        <strain evidence="2 3">C32</strain>
    </source>
</reference>
<keyword evidence="3" id="KW-1185">Reference proteome</keyword>
<dbReference type="Gene3D" id="3.40.50.410">
    <property type="entry name" value="von Willebrand factor, type A domain"/>
    <property type="match status" value="1"/>
</dbReference>
<dbReference type="EMBL" id="JAKOGG010000001">
    <property type="protein sequence ID" value="MCS4554899.1"/>
    <property type="molecule type" value="Genomic_DNA"/>
</dbReference>
<organism evidence="2 3">
    <name type="scientific">Shewanella electrica</name>
    <dbReference type="NCBI Taxonomy" id="515560"/>
    <lineage>
        <taxon>Bacteria</taxon>
        <taxon>Pseudomonadati</taxon>
        <taxon>Pseudomonadota</taxon>
        <taxon>Gammaproteobacteria</taxon>
        <taxon>Alteromonadales</taxon>
        <taxon>Shewanellaceae</taxon>
        <taxon>Shewanella</taxon>
    </lineage>
</organism>
<dbReference type="InterPro" id="IPR002881">
    <property type="entry name" value="DUF58"/>
</dbReference>
<dbReference type="InterPro" id="IPR036465">
    <property type="entry name" value="vWFA_dom_sf"/>
</dbReference>
<dbReference type="SUPFAM" id="SSF53300">
    <property type="entry name" value="vWA-like"/>
    <property type="match status" value="1"/>
</dbReference>
<dbReference type="Proteomes" id="UP001201549">
    <property type="component" value="Unassembled WGS sequence"/>
</dbReference>
<accession>A0ABT2FI23</accession>
<dbReference type="PANTHER" id="PTHR33608">
    <property type="entry name" value="BLL2464 PROTEIN"/>
    <property type="match status" value="1"/>
</dbReference>